<dbReference type="InterPro" id="IPR032710">
    <property type="entry name" value="NTF2-like_dom_sf"/>
</dbReference>
<evidence type="ECO:0000313" key="3">
    <source>
        <dbReference type="Proteomes" id="UP000641514"/>
    </source>
</evidence>
<dbReference type="Pfam" id="PF07858">
    <property type="entry name" value="LEH"/>
    <property type="match status" value="1"/>
</dbReference>
<dbReference type="Proteomes" id="UP000641514">
    <property type="component" value="Unassembled WGS sequence"/>
</dbReference>
<feature type="domain" description="Limonene-1,2-epoxide hydrolase" evidence="1">
    <location>
        <begin position="25"/>
        <end position="138"/>
    </location>
</feature>
<gene>
    <name evidence="2" type="primary">ephG</name>
    <name evidence="2" type="ORF">GCM10011410_22900</name>
</gene>
<keyword evidence="2" id="KW-0378">Hydrolase</keyword>
<name>A0A916XG65_9ACTN</name>
<dbReference type="SUPFAM" id="SSF54427">
    <property type="entry name" value="NTF2-like"/>
    <property type="match status" value="1"/>
</dbReference>
<dbReference type="InterPro" id="IPR013100">
    <property type="entry name" value="LEH"/>
</dbReference>
<dbReference type="AlphaFoldDB" id="A0A916XG65"/>
<dbReference type="Gene3D" id="3.10.450.50">
    <property type="match status" value="1"/>
</dbReference>
<dbReference type="RefSeq" id="WP_188674641.1">
    <property type="nucleotide sequence ID" value="NZ_BMJH01000002.1"/>
</dbReference>
<sequence>MADHQNDLTPVPMVKPGALAIQNDAAAAVRDFLTAIERRDVEAASTFLHDDVAFKLVPFPELRGKADVVRQLRGLLAAIASMHIEMHNIAANGDTVLTERTHTLELGPVPVQLWMCGTFETRNGKITMWRDRFDVAEFTFSAIRGIAHAASQMQIEQRRR</sequence>
<comment type="caution">
    <text evidence="2">The sequence shown here is derived from an EMBL/GenBank/DDBJ whole genome shotgun (WGS) entry which is preliminary data.</text>
</comment>
<reference evidence="2" key="1">
    <citation type="journal article" date="2014" name="Int. J. Syst. Evol. Microbiol.">
        <title>Complete genome sequence of Corynebacterium casei LMG S-19264T (=DSM 44701T), isolated from a smear-ripened cheese.</title>
        <authorList>
            <consortium name="US DOE Joint Genome Institute (JGI-PGF)"/>
            <person name="Walter F."/>
            <person name="Albersmeier A."/>
            <person name="Kalinowski J."/>
            <person name="Ruckert C."/>
        </authorList>
    </citation>
    <scope>NUCLEOTIDE SEQUENCE</scope>
    <source>
        <strain evidence="2">CGMCC 1.15478</strain>
    </source>
</reference>
<evidence type="ECO:0000259" key="1">
    <source>
        <dbReference type="Pfam" id="PF07858"/>
    </source>
</evidence>
<reference evidence="2" key="2">
    <citation type="submission" date="2020-09" db="EMBL/GenBank/DDBJ databases">
        <authorList>
            <person name="Sun Q."/>
            <person name="Zhou Y."/>
        </authorList>
    </citation>
    <scope>NUCLEOTIDE SEQUENCE</scope>
    <source>
        <strain evidence="2">CGMCC 1.15478</strain>
    </source>
</reference>
<evidence type="ECO:0000313" key="2">
    <source>
        <dbReference type="EMBL" id="GGC69509.1"/>
    </source>
</evidence>
<protein>
    <submittedName>
        <fullName evidence="2">Epoxide hydrolase EphG</fullName>
    </submittedName>
</protein>
<keyword evidence="3" id="KW-1185">Reference proteome</keyword>
<accession>A0A916XG65</accession>
<dbReference type="EMBL" id="BMJH01000002">
    <property type="protein sequence ID" value="GGC69509.1"/>
    <property type="molecule type" value="Genomic_DNA"/>
</dbReference>
<proteinExistence type="predicted"/>
<organism evidence="2 3">
    <name type="scientific">Hoyosella rhizosphaerae</name>
    <dbReference type="NCBI Taxonomy" id="1755582"/>
    <lineage>
        <taxon>Bacteria</taxon>
        <taxon>Bacillati</taxon>
        <taxon>Actinomycetota</taxon>
        <taxon>Actinomycetes</taxon>
        <taxon>Mycobacteriales</taxon>
        <taxon>Hoyosellaceae</taxon>
        <taxon>Hoyosella</taxon>
    </lineage>
</organism>
<dbReference type="GO" id="GO:0016787">
    <property type="term" value="F:hydrolase activity"/>
    <property type="evidence" value="ECO:0007669"/>
    <property type="project" value="UniProtKB-KW"/>
</dbReference>